<keyword evidence="3" id="KW-1185">Reference proteome</keyword>
<proteinExistence type="predicted"/>
<reference evidence="2" key="2">
    <citation type="submission" date="2020-09" db="EMBL/GenBank/DDBJ databases">
        <authorList>
            <person name="Sun Q."/>
            <person name="Kim S."/>
        </authorList>
    </citation>
    <scope>NUCLEOTIDE SEQUENCE</scope>
    <source>
        <strain evidence="2">KCTC 32513</strain>
    </source>
</reference>
<reference evidence="2" key="1">
    <citation type="journal article" date="2014" name="Int. J. Syst. Evol. Microbiol.">
        <title>Complete genome sequence of Corynebacterium casei LMG S-19264T (=DSM 44701T), isolated from a smear-ripened cheese.</title>
        <authorList>
            <consortium name="US DOE Joint Genome Institute (JGI-PGF)"/>
            <person name="Walter F."/>
            <person name="Albersmeier A."/>
            <person name="Kalinowski J."/>
            <person name="Ruckert C."/>
        </authorList>
    </citation>
    <scope>NUCLEOTIDE SEQUENCE</scope>
    <source>
        <strain evidence="2">KCTC 32513</strain>
    </source>
</reference>
<gene>
    <name evidence="2" type="ORF">GCM10009069_29090</name>
</gene>
<name>A0A8J3G3E4_9PROT</name>
<feature type="compositionally biased region" description="Basic and acidic residues" evidence="1">
    <location>
        <begin position="9"/>
        <end position="23"/>
    </location>
</feature>
<evidence type="ECO:0000313" key="3">
    <source>
        <dbReference type="Proteomes" id="UP000634004"/>
    </source>
</evidence>
<feature type="region of interest" description="Disordered" evidence="1">
    <location>
        <begin position="1"/>
        <end position="31"/>
    </location>
</feature>
<dbReference type="EMBL" id="BMZH01000022">
    <property type="protein sequence ID" value="GHB04717.1"/>
    <property type="molecule type" value="Genomic_DNA"/>
</dbReference>
<organism evidence="2 3">
    <name type="scientific">Algimonas arctica</name>
    <dbReference type="NCBI Taxonomy" id="1479486"/>
    <lineage>
        <taxon>Bacteria</taxon>
        <taxon>Pseudomonadati</taxon>
        <taxon>Pseudomonadota</taxon>
        <taxon>Alphaproteobacteria</taxon>
        <taxon>Maricaulales</taxon>
        <taxon>Robiginitomaculaceae</taxon>
        <taxon>Algimonas</taxon>
    </lineage>
</organism>
<protein>
    <submittedName>
        <fullName evidence="2">Uncharacterized protein</fullName>
    </submittedName>
</protein>
<evidence type="ECO:0000313" key="2">
    <source>
        <dbReference type="EMBL" id="GHB04717.1"/>
    </source>
</evidence>
<accession>A0A8J3G3E4</accession>
<comment type="caution">
    <text evidence="2">The sequence shown here is derived from an EMBL/GenBank/DDBJ whole genome shotgun (WGS) entry which is preliminary data.</text>
</comment>
<dbReference type="Proteomes" id="UP000634004">
    <property type="component" value="Unassembled WGS sequence"/>
</dbReference>
<feature type="region of interest" description="Disordered" evidence="1">
    <location>
        <begin position="47"/>
        <end position="67"/>
    </location>
</feature>
<sequence length="67" mass="7742">MRRRPVPGTRERDEAMPGDDHSGDGPMPLRRPLRALGDWLVEEVFQNDWDDDSHQNELNHAPAPPMR</sequence>
<dbReference type="AlphaFoldDB" id="A0A8J3G3E4"/>
<evidence type="ECO:0000256" key="1">
    <source>
        <dbReference type="SAM" id="MobiDB-lite"/>
    </source>
</evidence>